<dbReference type="EMBL" id="RSDO01000003">
    <property type="protein sequence ID" value="RRR54624.1"/>
    <property type="molecule type" value="Genomic_DNA"/>
</dbReference>
<dbReference type="AlphaFoldDB" id="A0A3R8TB04"/>
<reference evidence="2 3" key="1">
    <citation type="submission" date="2018-11" db="EMBL/GenBank/DDBJ databases">
        <authorList>
            <person name="Stevens M.J."/>
            <person name="Cernela N."/>
            <person name="Spoerry Serrano N."/>
            <person name="Schmitt S."/>
            <person name="Schrenzel J."/>
            <person name="Stephan R."/>
        </authorList>
    </citation>
    <scope>NUCLEOTIDE SEQUENCE [LARGE SCALE GENOMIC DNA]</scope>
    <source>
        <strain evidence="2 3">PP422</strain>
    </source>
</reference>
<proteinExistence type="predicted"/>
<organism evidence="2 3">
    <name type="scientific">Streptococcus suis</name>
    <dbReference type="NCBI Taxonomy" id="1307"/>
    <lineage>
        <taxon>Bacteria</taxon>
        <taxon>Bacillati</taxon>
        <taxon>Bacillota</taxon>
        <taxon>Bacilli</taxon>
        <taxon>Lactobacillales</taxon>
        <taxon>Streptococcaceae</taxon>
        <taxon>Streptococcus</taxon>
    </lineage>
</organism>
<feature type="domain" description="Polysaccharide pyruvyl transferase" evidence="1">
    <location>
        <begin position="13"/>
        <end position="220"/>
    </location>
</feature>
<reference evidence="2 3" key="2">
    <citation type="submission" date="2018-12" db="EMBL/GenBank/DDBJ databases">
        <title>Whole-genome sequences of fifteen clinical Streptococcus suis strains isolated from pigs between 2006 and 2018.</title>
        <authorList>
            <person name="Stevens M.J.A."/>
            <person name="Cernela N."/>
            <person name="Spoerry Serrano N."/>
            <person name="Schmitt S."/>
            <person name="Schrenzel J."/>
            <person name="Stephan R."/>
        </authorList>
    </citation>
    <scope>NUCLEOTIDE SEQUENCE [LARGE SCALE GENOMIC DNA]</scope>
    <source>
        <strain evidence="2 3">PP422</strain>
    </source>
</reference>
<evidence type="ECO:0000259" key="1">
    <source>
        <dbReference type="Pfam" id="PF04230"/>
    </source>
</evidence>
<dbReference type="InterPro" id="IPR007345">
    <property type="entry name" value="Polysacch_pyruvyl_Trfase"/>
</dbReference>
<gene>
    <name evidence="2" type="ORF">EI998_01910</name>
</gene>
<sequence length="319" mass="36659">MTKYALFSYTTGNIGDEIQSVATSRFLPQIDYYVNRDYLNEFQYDGEESIKLIMNGWYSHRPENFPLKNEKIDPLLISMFIDDLVQEQFSTEENRAFFKKYGPVGARSGATKDFLESIGVDSYWSGCLTLTIQPEKNVKKQDFVLAIDLPNAVYDKLARESIYPVIRMSADINHQYMSPSQRMKVAQYYLYLYQSARFVVTTRLHGTLPCLALGTPVLNIQEQGFEEGRFAGLRELANHMTIEEFLAGACDVNQPLQNPQKYLDIRKELEERCQAFTGFKSEAGYLNGQAVTDFLMDPELVQAMVTGLWSAHQYYGIYR</sequence>
<comment type="caution">
    <text evidence="2">The sequence shown here is derived from an EMBL/GenBank/DDBJ whole genome shotgun (WGS) entry which is preliminary data.</text>
</comment>
<protein>
    <submittedName>
        <fullName evidence="2">Polysaccharide pyruvyl transferase family protein</fullName>
    </submittedName>
</protein>
<dbReference type="OrthoDB" id="5672604at2"/>
<evidence type="ECO:0000313" key="3">
    <source>
        <dbReference type="Proteomes" id="UP000274117"/>
    </source>
</evidence>
<dbReference type="Pfam" id="PF04230">
    <property type="entry name" value="PS_pyruv_trans"/>
    <property type="match status" value="1"/>
</dbReference>
<keyword evidence="2" id="KW-0808">Transferase</keyword>
<dbReference type="RefSeq" id="WP_105122847.1">
    <property type="nucleotide sequence ID" value="NZ_POIP01000445.1"/>
</dbReference>
<evidence type="ECO:0000313" key="2">
    <source>
        <dbReference type="EMBL" id="RRR54624.1"/>
    </source>
</evidence>
<dbReference type="GO" id="GO:0016740">
    <property type="term" value="F:transferase activity"/>
    <property type="evidence" value="ECO:0007669"/>
    <property type="project" value="UniProtKB-KW"/>
</dbReference>
<name>A0A3R8TB04_STRSU</name>
<dbReference type="Proteomes" id="UP000274117">
    <property type="component" value="Unassembled WGS sequence"/>
</dbReference>
<accession>A0A3R8TB04</accession>